<evidence type="ECO:0000256" key="8">
    <source>
        <dbReference type="ARBA" id="ARBA00023214"/>
    </source>
</evidence>
<dbReference type="RefSeq" id="WP_108687717.1">
    <property type="nucleotide sequence ID" value="NZ_QCYK01000002.1"/>
</dbReference>
<keyword evidence="9" id="KW-0407">Ion channel</keyword>
<evidence type="ECO:0000256" key="4">
    <source>
        <dbReference type="ARBA" id="ARBA00022989"/>
    </source>
</evidence>
<dbReference type="InterPro" id="IPR050368">
    <property type="entry name" value="ClC-type_chloride_channel"/>
</dbReference>
<keyword evidence="7" id="KW-0869">Chloride channel</keyword>
<organism evidence="11 12">
    <name type="scientific">Chitinophaga parva</name>
    <dbReference type="NCBI Taxonomy" id="2169414"/>
    <lineage>
        <taxon>Bacteria</taxon>
        <taxon>Pseudomonadati</taxon>
        <taxon>Bacteroidota</taxon>
        <taxon>Chitinophagia</taxon>
        <taxon>Chitinophagales</taxon>
        <taxon>Chitinophagaceae</taxon>
        <taxon>Chitinophaga</taxon>
    </lineage>
</organism>
<reference evidence="11 12" key="1">
    <citation type="submission" date="2018-04" db="EMBL/GenBank/DDBJ databases">
        <title>Chitinophaga fuyangensis sp. nov., isolated from soil in a chemical factory.</title>
        <authorList>
            <person name="Chen K."/>
        </authorList>
    </citation>
    <scope>NUCLEOTIDE SEQUENCE [LARGE SCALE GENOMIC DNA]</scope>
    <source>
        <strain evidence="11 12">LY-1</strain>
    </source>
</reference>
<feature type="transmembrane region" description="Helical" evidence="10">
    <location>
        <begin position="178"/>
        <end position="203"/>
    </location>
</feature>
<feature type="transmembrane region" description="Helical" evidence="10">
    <location>
        <begin position="421"/>
        <end position="440"/>
    </location>
</feature>
<dbReference type="InterPro" id="IPR001807">
    <property type="entry name" value="ClC"/>
</dbReference>
<dbReference type="Gene3D" id="1.10.3080.10">
    <property type="entry name" value="Clc chloride channel"/>
    <property type="match status" value="1"/>
</dbReference>
<evidence type="ECO:0000256" key="2">
    <source>
        <dbReference type="ARBA" id="ARBA00022448"/>
    </source>
</evidence>
<keyword evidence="5" id="KW-0406">Ion transport</keyword>
<evidence type="ECO:0000256" key="9">
    <source>
        <dbReference type="ARBA" id="ARBA00023303"/>
    </source>
</evidence>
<name>A0A2T7BHY1_9BACT</name>
<dbReference type="CDD" id="cd00400">
    <property type="entry name" value="Voltage_gated_ClC"/>
    <property type="match status" value="1"/>
</dbReference>
<proteinExistence type="predicted"/>
<dbReference type="Proteomes" id="UP000244450">
    <property type="component" value="Unassembled WGS sequence"/>
</dbReference>
<dbReference type="InterPro" id="IPR046342">
    <property type="entry name" value="CBS_dom_sf"/>
</dbReference>
<feature type="transmembrane region" description="Helical" evidence="10">
    <location>
        <begin position="387"/>
        <end position="409"/>
    </location>
</feature>
<evidence type="ECO:0000313" key="11">
    <source>
        <dbReference type="EMBL" id="PUZ25878.1"/>
    </source>
</evidence>
<sequence length="558" mass="59227">MNDADRIPIAPSLKQREVTVPPIPGAMINKRVFYLSLQAIFNALLIGVVARVLVYLINFVTNLSFYGRVSFEEASPAGHHWGWFVVFVPIIGSVIVGIMARYGSPAIRGHGIPEAMEKIILDESRIPPIIAILKPLSAAISIGTGGPFGAEGPIIATGGALGSFSGQWMHISSSERKIMLAAGACAGMSAIFGSPLAAVLLAIELLLFEFSPRSIIPVALACITGAGMHIALFGSTPVFAMPDIPVATNSGLLLYAALGILIGVIASLVSKSVYAVEDLFEKLPIHWMWWPAIGAVAVGVVGYFAPFTMGVGYDNIQHLLTGNMALTMLLSLCLLKYISWVIALGSGTSGGTLAPLFTIGGALGALLGVGVLHFFPTAEIDVATCALIGMAAMFAGASRAVLTAIIFSLETTGQHHGLQPLLAACIAAYFVSFFLMKGSIMTEKILRRGVRTPDAYTPDVLENAYVRDIFQPAPPRAAGDDMITIAAGASIAQAAALMGQHKVKELYVLEQPDHRVTLGTLSADAILAYYAAQQEKKNRYQSPMGTRKLIVRGRRVFY</sequence>
<dbReference type="PANTHER" id="PTHR43427">
    <property type="entry name" value="CHLORIDE CHANNEL PROTEIN CLC-E"/>
    <property type="match status" value="1"/>
</dbReference>
<evidence type="ECO:0000256" key="10">
    <source>
        <dbReference type="SAM" id="Phobius"/>
    </source>
</evidence>
<evidence type="ECO:0000256" key="6">
    <source>
        <dbReference type="ARBA" id="ARBA00023136"/>
    </source>
</evidence>
<evidence type="ECO:0000313" key="12">
    <source>
        <dbReference type="Proteomes" id="UP000244450"/>
    </source>
</evidence>
<dbReference type="PRINTS" id="PR00762">
    <property type="entry name" value="CLCHANNEL"/>
</dbReference>
<evidence type="ECO:0000256" key="1">
    <source>
        <dbReference type="ARBA" id="ARBA00004141"/>
    </source>
</evidence>
<evidence type="ECO:0000256" key="3">
    <source>
        <dbReference type="ARBA" id="ARBA00022692"/>
    </source>
</evidence>
<protein>
    <submittedName>
        <fullName evidence="11">Chloride channel protein</fullName>
    </submittedName>
</protein>
<keyword evidence="4 10" id="KW-1133">Transmembrane helix</keyword>
<feature type="transmembrane region" description="Helical" evidence="10">
    <location>
        <begin position="353"/>
        <end position="375"/>
    </location>
</feature>
<comment type="caution">
    <text evidence="11">The sequence shown here is derived from an EMBL/GenBank/DDBJ whole genome shotgun (WGS) entry which is preliminary data.</text>
</comment>
<dbReference type="SUPFAM" id="SSF81340">
    <property type="entry name" value="Clc chloride channel"/>
    <property type="match status" value="1"/>
</dbReference>
<gene>
    <name evidence="11" type="ORF">DCC81_16640</name>
</gene>
<dbReference type="InterPro" id="IPR014743">
    <property type="entry name" value="Cl-channel_core"/>
</dbReference>
<keyword evidence="3 10" id="KW-0812">Transmembrane</keyword>
<dbReference type="Pfam" id="PF00654">
    <property type="entry name" value="Voltage_CLC"/>
    <property type="match status" value="1"/>
</dbReference>
<dbReference type="PANTHER" id="PTHR43427:SF6">
    <property type="entry name" value="CHLORIDE CHANNEL PROTEIN CLC-E"/>
    <property type="match status" value="1"/>
</dbReference>
<keyword evidence="12" id="KW-1185">Reference proteome</keyword>
<accession>A0A2T7BHY1</accession>
<dbReference type="EMBL" id="QCYK01000002">
    <property type="protein sequence ID" value="PUZ25878.1"/>
    <property type="molecule type" value="Genomic_DNA"/>
</dbReference>
<dbReference type="SUPFAM" id="SSF54631">
    <property type="entry name" value="CBS-domain pair"/>
    <property type="match status" value="1"/>
</dbReference>
<feature type="transmembrane region" description="Helical" evidence="10">
    <location>
        <begin position="81"/>
        <end position="100"/>
    </location>
</feature>
<feature type="transmembrane region" description="Helical" evidence="10">
    <location>
        <begin position="215"/>
        <end position="240"/>
    </location>
</feature>
<comment type="subcellular location">
    <subcellularLocation>
        <location evidence="1">Membrane</location>
        <topology evidence="1">Multi-pass membrane protein</topology>
    </subcellularLocation>
</comment>
<feature type="transmembrane region" description="Helical" evidence="10">
    <location>
        <begin position="39"/>
        <end position="61"/>
    </location>
</feature>
<dbReference type="AlphaFoldDB" id="A0A2T7BHY1"/>
<feature type="transmembrane region" description="Helical" evidence="10">
    <location>
        <begin position="252"/>
        <end position="269"/>
    </location>
</feature>
<dbReference type="GO" id="GO:0005254">
    <property type="term" value="F:chloride channel activity"/>
    <property type="evidence" value="ECO:0007669"/>
    <property type="project" value="UniProtKB-KW"/>
</dbReference>
<keyword evidence="8" id="KW-0868">Chloride</keyword>
<dbReference type="GO" id="GO:0034707">
    <property type="term" value="C:chloride channel complex"/>
    <property type="evidence" value="ECO:0007669"/>
    <property type="project" value="UniProtKB-KW"/>
</dbReference>
<evidence type="ECO:0000256" key="7">
    <source>
        <dbReference type="ARBA" id="ARBA00023173"/>
    </source>
</evidence>
<keyword evidence="2" id="KW-0813">Transport</keyword>
<keyword evidence="6 10" id="KW-0472">Membrane</keyword>
<feature type="transmembrane region" description="Helical" evidence="10">
    <location>
        <begin position="289"/>
        <end position="313"/>
    </location>
</feature>
<evidence type="ECO:0000256" key="5">
    <source>
        <dbReference type="ARBA" id="ARBA00023065"/>
    </source>
</evidence>
<feature type="transmembrane region" description="Helical" evidence="10">
    <location>
        <begin position="325"/>
        <end position="347"/>
    </location>
</feature>
<dbReference type="OrthoDB" id="9812438at2"/>